<feature type="chain" id="PRO_5046248148" description="Secreted protein" evidence="2">
    <location>
        <begin position="22"/>
        <end position="411"/>
    </location>
</feature>
<protein>
    <recommendedName>
        <fullName evidence="5">Secreted protein</fullName>
    </recommendedName>
</protein>
<dbReference type="InterPro" id="IPR011044">
    <property type="entry name" value="Quino_amine_DH_bsu"/>
</dbReference>
<dbReference type="NCBIfam" id="NF038015">
    <property type="entry name" value="AztD"/>
    <property type="match status" value="1"/>
</dbReference>
<evidence type="ECO:0000256" key="2">
    <source>
        <dbReference type="SAM" id="SignalP"/>
    </source>
</evidence>
<dbReference type="SUPFAM" id="SSF50969">
    <property type="entry name" value="YVTN repeat-like/Quinoprotein amine dehydrogenase"/>
    <property type="match status" value="1"/>
</dbReference>
<dbReference type="Gene3D" id="2.130.10.10">
    <property type="entry name" value="YVTN repeat-like/Quinoprotein amine dehydrogenase"/>
    <property type="match status" value="1"/>
</dbReference>
<feature type="region of interest" description="Disordered" evidence="1">
    <location>
        <begin position="22"/>
        <end position="50"/>
    </location>
</feature>
<dbReference type="Proteomes" id="UP000662818">
    <property type="component" value="Chromosome"/>
</dbReference>
<evidence type="ECO:0000256" key="1">
    <source>
        <dbReference type="SAM" id="MobiDB-lite"/>
    </source>
</evidence>
<accession>A0ABX7PGV1</accession>
<dbReference type="InterPro" id="IPR015943">
    <property type="entry name" value="WD40/YVTN_repeat-like_dom_sf"/>
</dbReference>
<feature type="compositionally biased region" description="Low complexity" evidence="1">
    <location>
        <begin position="22"/>
        <end position="39"/>
    </location>
</feature>
<keyword evidence="4" id="KW-1185">Reference proteome</keyword>
<evidence type="ECO:0000313" key="3">
    <source>
        <dbReference type="EMBL" id="QSR25188.1"/>
    </source>
</evidence>
<organism evidence="3 4">
    <name type="scientific">Nocardioides aromaticivorans</name>
    <dbReference type="NCBI Taxonomy" id="200618"/>
    <lineage>
        <taxon>Bacteria</taxon>
        <taxon>Bacillati</taxon>
        <taxon>Actinomycetota</taxon>
        <taxon>Actinomycetes</taxon>
        <taxon>Propionibacteriales</taxon>
        <taxon>Nocardioidaceae</taxon>
        <taxon>Nocardioides</taxon>
    </lineage>
</organism>
<gene>
    <name evidence="3" type="ORF">CFH99_06075</name>
</gene>
<dbReference type="InterPro" id="IPR047697">
    <property type="entry name" value="AztD-like"/>
</dbReference>
<dbReference type="PROSITE" id="PS51257">
    <property type="entry name" value="PROKAR_LIPOPROTEIN"/>
    <property type="match status" value="1"/>
</dbReference>
<proteinExistence type="predicted"/>
<evidence type="ECO:0000313" key="4">
    <source>
        <dbReference type="Proteomes" id="UP000662818"/>
    </source>
</evidence>
<feature type="signal peptide" evidence="2">
    <location>
        <begin position="1"/>
        <end position="21"/>
    </location>
</feature>
<sequence>MLLKSGVLVVLSSLASGALVACGTEGSPSSSSSSSSPSSTPAAATEVEAPSPRLAMTYDGGVLVLDAGSGEVLLDEEVDGFLRLNPAGDGRHLLVSGTGGFTALDTGAWTDEHGDHGHSWATEPRLTGFTIDAREPGHVVPHHGRTTVFDDGTGAITAFDPADLAEGEPELDTWQADEAHHGVAVQDGHGNLILTVGDEESRSGIRLITAAGNELASSDECPGVHGEAFAGDIALFGCEDGVLVVDGREITKVDAPDAYGRIGNQAGHDTSRYVLGDYKVDADAELERPTRVSIIDTRTASLRLVDLPASYSFRSLGRTPDGDALVLGTDGRLHVIDVATAKVTASVPVTARWREPLDWHQPRPLLEVVGETAYVTEPATKQVHVVDLRTLEVVDSLVLPQVPSELRGVTG</sequence>
<name>A0ABX7PGV1_9ACTN</name>
<dbReference type="EMBL" id="CP022295">
    <property type="protein sequence ID" value="QSR25188.1"/>
    <property type="molecule type" value="Genomic_DNA"/>
</dbReference>
<dbReference type="RefSeq" id="WP_207009315.1">
    <property type="nucleotide sequence ID" value="NZ_CP022295.1"/>
</dbReference>
<keyword evidence="2" id="KW-0732">Signal</keyword>
<evidence type="ECO:0008006" key="5">
    <source>
        <dbReference type="Google" id="ProtNLM"/>
    </source>
</evidence>
<reference evidence="3 4" key="1">
    <citation type="submission" date="2017-06" db="EMBL/GenBank/DDBJ databases">
        <title>Complete Genome Sequence of the Soil Carbazole-Degrading Bacterium Nocardioides aromaticivorans IC177.</title>
        <authorList>
            <person name="Vejarano F."/>
            <person name="Suzuki-Minakuchi C."/>
            <person name="Ohtsubo Y."/>
            <person name="Tsuda M."/>
            <person name="Okada K."/>
            <person name="Nojiri H."/>
        </authorList>
    </citation>
    <scope>NUCLEOTIDE SEQUENCE [LARGE SCALE GENOMIC DNA]</scope>
    <source>
        <strain evidence="3 4">IC177</strain>
    </source>
</reference>